<reference evidence="2 3" key="1">
    <citation type="submission" date="2022-11" db="EMBL/GenBank/DDBJ databases">
        <title>Whole genome sequence of Eschrichtius robustus ER-17-0199.</title>
        <authorList>
            <person name="Bruniche-Olsen A."/>
            <person name="Black A.N."/>
            <person name="Fields C.J."/>
            <person name="Walden K."/>
            <person name="Dewoody J.A."/>
        </authorList>
    </citation>
    <scope>NUCLEOTIDE SEQUENCE [LARGE SCALE GENOMIC DNA]</scope>
    <source>
        <strain evidence="2">ER-17-0199</strain>
        <tissue evidence="2">Blubber</tissue>
    </source>
</reference>
<organism evidence="2 3">
    <name type="scientific">Eschrichtius robustus</name>
    <name type="common">California gray whale</name>
    <name type="synonym">Eschrichtius gibbosus</name>
    <dbReference type="NCBI Taxonomy" id="9764"/>
    <lineage>
        <taxon>Eukaryota</taxon>
        <taxon>Metazoa</taxon>
        <taxon>Chordata</taxon>
        <taxon>Craniata</taxon>
        <taxon>Vertebrata</taxon>
        <taxon>Euteleostomi</taxon>
        <taxon>Mammalia</taxon>
        <taxon>Eutheria</taxon>
        <taxon>Laurasiatheria</taxon>
        <taxon>Artiodactyla</taxon>
        <taxon>Whippomorpha</taxon>
        <taxon>Cetacea</taxon>
        <taxon>Mysticeti</taxon>
        <taxon>Eschrichtiidae</taxon>
        <taxon>Eschrichtius</taxon>
    </lineage>
</organism>
<name>A0AB34GJD7_ESCRO</name>
<keyword evidence="3" id="KW-1185">Reference proteome</keyword>
<protein>
    <submittedName>
        <fullName evidence="2">Uncharacterized protein</fullName>
    </submittedName>
</protein>
<sequence>MPRTAYPLRVRAPRSASPARTRSGPPGSRRPGEITRDYFAFFSRGRPPVRAAAAAAEGAGGRLPSGEREELARRAAGGHWLVGGSRPLSSLSRLFSGPCPSGAPLFSGPGADDWFARPCLTRAPPPPPPPSGVVRAGACLEESAADRAAAAARSLGSAPPCRPPPSGALLPPRRIPEGSAASAPGFSARPPARSFLAGPRRAPPQWPEEPLSSLPSQPPSFFPLLPILPGLIGSLGWELRRGKRLGSPRRRLSPPPPCGGGRGSRLGGHRSGSDHGEGKMSEETATSDNE</sequence>
<comment type="caution">
    <text evidence="2">The sequence shown here is derived from an EMBL/GenBank/DDBJ whole genome shotgun (WGS) entry which is preliminary data.</text>
</comment>
<evidence type="ECO:0000313" key="2">
    <source>
        <dbReference type="EMBL" id="KAJ8780572.1"/>
    </source>
</evidence>
<feature type="region of interest" description="Disordered" evidence="1">
    <location>
        <begin position="244"/>
        <end position="290"/>
    </location>
</feature>
<feature type="compositionally biased region" description="Gly residues" evidence="1">
    <location>
        <begin position="259"/>
        <end position="270"/>
    </location>
</feature>
<dbReference type="Proteomes" id="UP001159641">
    <property type="component" value="Unassembled WGS sequence"/>
</dbReference>
<evidence type="ECO:0000313" key="3">
    <source>
        <dbReference type="Proteomes" id="UP001159641"/>
    </source>
</evidence>
<proteinExistence type="predicted"/>
<feature type="compositionally biased region" description="Low complexity" evidence="1">
    <location>
        <begin position="7"/>
        <end position="29"/>
    </location>
</feature>
<dbReference type="AlphaFoldDB" id="A0AB34GJD7"/>
<feature type="compositionally biased region" description="Low complexity" evidence="1">
    <location>
        <begin position="149"/>
        <end position="158"/>
    </location>
</feature>
<evidence type="ECO:0000256" key="1">
    <source>
        <dbReference type="SAM" id="MobiDB-lite"/>
    </source>
</evidence>
<feature type="region of interest" description="Disordered" evidence="1">
    <location>
        <begin position="1"/>
        <end position="34"/>
    </location>
</feature>
<feature type="compositionally biased region" description="Basic and acidic residues" evidence="1">
    <location>
        <begin position="271"/>
        <end position="282"/>
    </location>
</feature>
<feature type="region of interest" description="Disordered" evidence="1">
    <location>
        <begin position="149"/>
        <end position="220"/>
    </location>
</feature>
<gene>
    <name evidence="2" type="ORF">J1605_011487</name>
</gene>
<accession>A0AB34GJD7</accession>
<dbReference type="EMBL" id="JAIQCJ010002154">
    <property type="protein sequence ID" value="KAJ8780572.1"/>
    <property type="molecule type" value="Genomic_DNA"/>
</dbReference>